<name>A0A4U7L0B1_9BASI</name>
<dbReference type="EMBL" id="SRRM01000002">
    <property type="protein sequence ID" value="TKY90565.1"/>
    <property type="molecule type" value="Genomic_DNA"/>
</dbReference>
<dbReference type="KEGG" id="sgra:EX895_000563"/>
<comment type="caution">
    <text evidence="2">The sequence shown here is derived from an EMBL/GenBank/DDBJ whole genome shotgun (WGS) entry which is preliminary data.</text>
</comment>
<evidence type="ECO:0000313" key="3">
    <source>
        <dbReference type="Proteomes" id="UP000306050"/>
    </source>
</evidence>
<evidence type="ECO:0000256" key="1">
    <source>
        <dbReference type="SAM" id="MobiDB-lite"/>
    </source>
</evidence>
<keyword evidence="3" id="KW-1185">Reference proteome</keyword>
<dbReference type="OrthoDB" id="2551997at2759"/>
<proteinExistence type="predicted"/>
<feature type="region of interest" description="Disordered" evidence="1">
    <location>
        <begin position="114"/>
        <end position="179"/>
    </location>
</feature>
<dbReference type="GeneID" id="40723458"/>
<feature type="region of interest" description="Disordered" evidence="1">
    <location>
        <begin position="33"/>
        <end position="73"/>
    </location>
</feature>
<protein>
    <submittedName>
        <fullName evidence="2">Uncharacterized protein</fullName>
    </submittedName>
</protein>
<dbReference type="AlphaFoldDB" id="A0A4U7L0B1"/>
<gene>
    <name evidence="2" type="ORF">EX895_000563</name>
</gene>
<dbReference type="Proteomes" id="UP000306050">
    <property type="component" value="Chromosome SGRAM_1"/>
</dbReference>
<feature type="compositionally biased region" description="Polar residues" evidence="1">
    <location>
        <begin position="114"/>
        <end position="135"/>
    </location>
</feature>
<sequence>MYNANDHHHVVHIGGAEFVPPMMTHFAHVPNLTHSLSPSSESSSSSSSQHTSSPTQSRFSSSSSGSGASAADSLEEWDAVQAHLAYARRMADHTASMWQRERLAIEKAKLDGTYTGNMTSRQNGNARPTETKATPSASAGSSAGSEKKGRKLGGLLASLFSPTESEPASRGRSRRRSHA</sequence>
<accession>A0A4U7L0B1</accession>
<dbReference type="RefSeq" id="XP_029742550.1">
    <property type="nucleotide sequence ID" value="XM_029881164.1"/>
</dbReference>
<organism evidence="2 3">
    <name type="scientific">Sporisorium graminicola</name>
    <dbReference type="NCBI Taxonomy" id="280036"/>
    <lineage>
        <taxon>Eukaryota</taxon>
        <taxon>Fungi</taxon>
        <taxon>Dikarya</taxon>
        <taxon>Basidiomycota</taxon>
        <taxon>Ustilaginomycotina</taxon>
        <taxon>Ustilaginomycetes</taxon>
        <taxon>Ustilaginales</taxon>
        <taxon>Ustilaginaceae</taxon>
        <taxon>Sporisorium</taxon>
    </lineage>
</organism>
<feature type="compositionally biased region" description="Low complexity" evidence="1">
    <location>
        <begin position="33"/>
        <end position="72"/>
    </location>
</feature>
<evidence type="ECO:0000313" key="2">
    <source>
        <dbReference type="EMBL" id="TKY90565.1"/>
    </source>
</evidence>
<reference evidence="2 3" key="1">
    <citation type="submission" date="2019-05" db="EMBL/GenBank/DDBJ databases">
        <title>Sporisorium graminicola CBS 10092 draft sequencing and annotation.</title>
        <authorList>
            <person name="Solano-Gonzalez S."/>
            <person name="Caddick M.X."/>
            <person name="Darby A."/>
        </authorList>
    </citation>
    <scope>NUCLEOTIDE SEQUENCE [LARGE SCALE GENOMIC DNA]</scope>
    <source>
        <strain evidence="2 3">CBS 10092</strain>
    </source>
</reference>